<evidence type="ECO:0000256" key="3">
    <source>
        <dbReference type="ARBA" id="ARBA00023002"/>
    </source>
</evidence>
<dbReference type="InterPro" id="IPR047122">
    <property type="entry name" value="Trans-enoyl_RdTase-like"/>
</dbReference>
<dbReference type="SUPFAM" id="SSF51735">
    <property type="entry name" value="NAD(P)-binding Rossmann-fold domains"/>
    <property type="match status" value="1"/>
</dbReference>
<dbReference type="PANTHER" id="PTHR45348:SF5">
    <property type="entry name" value="OXIDOREDUCTASE, PUTATIVE (AFU_ORTHOLOGUE AFUA_8G01420)-RELATED"/>
    <property type="match status" value="1"/>
</dbReference>
<dbReference type="CDD" id="cd08249">
    <property type="entry name" value="enoyl_reductase_like"/>
    <property type="match status" value="1"/>
</dbReference>
<comment type="subunit">
    <text evidence="2">Monomer.</text>
</comment>
<dbReference type="Pfam" id="PF08240">
    <property type="entry name" value="ADH_N"/>
    <property type="match status" value="1"/>
</dbReference>
<organism evidence="5 6">
    <name type="scientific">Friedmanniomyces endolithicus</name>
    <dbReference type="NCBI Taxonomy" id="329885"/>
    <lineage>
        <taxon>Eukaryota</taxon>
        <taxon>Fungi</taxon>
        <taxon>Dikarya</taxon>
        <taxon>Ascomycota</taxon>
        <taxon>Pezizomycotina</taxon>
        <taxon>Dothideomycetes</taxon>
        <taxon>Dothideomycetidae</taxon>
        <taxon>Mycosphaerellales</taxon>
        <taxon>Teratosphaeriaceae</taxon>
        <taxon>Friedmanniomyces</taxon>
    </lineage>
</organism>
<proteinExistence type="inferred from homology"/>
<comment type="similarity">
    <text evidence="1">Belongs to the zinc-containing alcohol dehydrogenase family.</text>
</comment>
<sequence>MRELLVHRGPKVVAVDSPIPSPAPWQVTIRVHVVAANPKDWKMSEWFEDRAINEGEDMAGTIYAIGEGVVGFSVGDRVAALHDNTSPHGAYAEYAIAWAYTTFHISSNISFEAQWWSRSQASNAFKEASTVPLAATAAAWALYRDLALQAPWNPMPQLQKMPLIINGGSTAVGAFAIKLAMLSNVHPIIAIAGSGAHYVRTLLDHESGDVCIDYRHGVENTLQRVRTALAGLEARHAVEAVGDASGLALLQQLVAQDGTISLSLPVGESGSNELQKKVRTLLMSSISVHETMAPPPPGGKAFGFIMSQFFGYALCSGMLKGHPYRVVPGGLGGVQQALEDLKKGMVSATKFVMRVDESIGLT</sequence>
<evidence type="ECO:0000256" key="1">
    <source>
        <dbReference type="ARBA" id="ARBA00008072"/>
    </source>
</evidence>
<evidence type="ECO:0000313" key="6">
    <source>
        <dbReference type="Proteomes" id="UP001168146"/>
    </source>
</evidence>
<reference evidence="5" key="1">
    <citation type="submission" date="2021-12" db="EMBL/GenBank/DDBJ databases">
        <title>Black yeast isolated from Biological Soil Crust.</title>
        <authorList>
            <person name="Kurbessoian T."/>
        </authorList>
    </citation>
    <scope>NUCLEOTIDE SEQUENCE</scope>
    <source>
        <strain evidence="5">CCFEE 5208</strain>
    </source>
</reference>
<evidence type="ECO:0000256" key="2">
    <source>
        <dbReference type="ARBA" id="ARBA00011245"/>
    </source>
</evidence>
<dbReference type="InterPro" id="IPR011032">
    <property type="entry name" value="GroES-like_sf"/>
</dbReference>
<dbReference type="SUPFAM" id="SSF50129">
    <property type="entry name" value="GroES-like"/>
    <property type="match status" value="1"/>
</dbReference>
<dbReference type="AlphaFoldDB" id="A0AAN6IZ30"/>
<feature type="domain" description="Alcohol dehydrogenase-like N-terminal" evidence="4">
    <location>
        <begin position="25"/>
        <end position="105"/>
    </location>
</feature>
<dbReference type="Gene3D" id="3.90.180.10">
    <property type="entry name" value="Medium-chain alcohol dehydrogenases, catalytic domain"/>
    <property type="match status" value="1"/>
</dbReference>
<dbReference type="InterPro" id="IPR013154">
    <property type="entry name" value="ADH-like_N"/>
</dbReference>
<gene>
    <name evidence="5" type="ORF">LTR82_017902</name>
</gene>
<dbReference type="EMBL" id="JASUXU010000194">
    <property type="protein sequence ID" value="KAK0302332.1"/>
    <property type="molecule type" value="Genomic_DNA"/>
</dbReference>
<protein>
    <recommendedName>
        <fullName evidence="4">Alcohol dehydrogenase-like N-terminal domain-containing protein</fullName>
    </recommendedName>
</protein>
<evidence type="ECO:0000313" key="5">
    <source>
        <dbReference type="EMBL" id="KAK0302332.1"/>
    </source>
</evidence>
<comment type="caution">
    <text evidence="5">The sequence shown here is derived from an EMBL/GenBank/DDBJ whole genome shotgun (WGS) entry which is preliminary data.</text>
</comment>
<evidence type="ECO:0000259" key="4">
    <source>
        <dbReference type="Pfam" id="PF08240"/>
    </source>
</evidence>
<dbReference type="InterPro" id="IPR036291">
    <property type="entry name" value="NAD(P)-bd_dom_sf"/>
</dbReference>
<dbReference type="PANTHER" id="PTHR45348">
    <property type="entry name" value="HYPOTHETICAL OXIDOREDUCTASE (EUROFUNG)"/>
    <property type="match status" value="1"/>
</dbReference>
<name>A0AAN6IZ30_9PEZI</name>
<dbReference type="Proteomes" id="UP001168146">
    <property type="component" value="Unassembled WGS sequence"/>
</dbReference>
<dbReference type="Gene3D" id="3.40.50.720">
    <property type="entry name" value="NAD(P)-binding Rossmann-like Domain"/>
    <property type="match status" value="1"/>
</dbReference>
<accession>A0AAN6IZ30</accession>
<keyword evidence="3" id="KW-0560">Oxidoreductase</keyword>
<dbReference type="GO" id="GO:0016651">
    <property type="term" value="F:oxidoreductase activity, acting on NAD(P)H"/>
    <property type="evidence" value="ECO:0007669"/>
    <property type="project" value="InterPro"/>
</dbReference>